<gene>
    <name evidence="1" type="ORF">VP01_11981g1</name>
</gene>
<dbReference type="VEuPathDB" id="FungiDB:VP01_11981g1"/>
<evidence type="ECO:0000313" key="2">
    <source>
        <dbReference type="Proteomes" id="UP000037035"/>
    </source>
</evidence>
<comment type="caution">
    <text evidence="1">The sequence shown here is derived from an EMBL/GenBank/DDBJ whole genome shotgun (WGS) entry which is preliminary data.</text>
</comment>
<organism evidence="1 2">
    <name type="scientific">Puccinia sorghi</name>
    <dbReference type="NCBI Taxonomy" id="27349"/>
    <lineage>
        <taxon>Eukaryota</taxon>
        <taxon>Fungi</taxon>
        <taxon>Dikarya</taxon>
        <taxon>Basidiomycota</taxon>
        <taxon>Pucciniomycotina</taxon>
        <taxon>Pucciniomycetes</taxon>
        <taxon>Pucciniales</taxon>
        <taxon>Pucciniaceae</taxon>
        <taxon>Puccinia</taxon>
    </lineage>
</organism>
<keyword evidence="2" id="KW-1185">Reference proteome</keyword>
<dbReference type="OrthoDB" id="21225at2759"/>
<dbReference type="EMBL" id="LAVV01002200">
    <property type="protein sequence ID" value="KNZ63020.1"/>
    <property type="molecule type" value="Genomic_DNA"/>
</dbReference>
<evidence type="ECO:0000313" key="1">
    <source>
        <dbReference type="EMBL" id="KNZ63020.1"/>
    </source>
</evidence>
<sequence>MLLNHIHPYLQLPPSHPADELTKFAETTLKGKPAVFFAAEQSIFAKHITKYLTSWNVDVSHMPYEKSEHDTSNPRLPLLKFLPKLGQVTQRKVVGQSASSMSASMLVTEPFDLLLKLKASPASSLHLPANVLSHQPSQRPLMS</sequence>
<proteinExistence type="predicted"/>
<accession>A0A0L6VS52</accession>
<dbReference type="STRING" id="27349.A0A0L6VS52"/>
<dbReference type="AlphaFoldDB" id="A0A0L6VS52"/>
<protein>
    <submittedName>
        <fullName evidence="1">Uncharacterized protein</fullName>
    </submittedName>
</protein>
<feature type="non-terminal residue" evidence="1">
    <location>
        <position position="143"/>
    </location>
</feature>
<name>A0A0L6VS52_9BASI</name>
<dbReference type="Proteomes" id="UP000037035">
    <property type="component" value="Unassembled WGS sequence"/>
</dbReference>
<reference evidence="1 2" key="1">
    <citation type="submission" date="2015-08" db="EMBL/GenBank/DDBJ databases">
        <title>Next Generation Sequencing and Analysis of the Genome of Puccinia sorghi L Schw, the Causal Agent of Maize Common Rust.</title>
        <authorList>
            <person name="Rochi L."/>
            <person name="Burguener G."/>
            <person name="Darino M."/>
            <person name="Turjanski A."/>
            <person name="Kreff E."/>
            <person name="Dieguez M.J."/>
            <person name="Sacco F."/>
        </authorList>
    </citation>
    <scope>NUCLEOTIDE SEQUENCE [LARGE SCALE GENOMIC DNA]</scope>
    <source>
        <strain evidence="1 2">RO10H11247</strain>
    </source>
</reference>